<proteinExistence type="inferred from homology"/>
<dbReference type="PANTHER" id="PTHR43669">
    <property type="entry name" value="5-KETO-D-GLUCONATE 5-REDUCTASE"/>
    <property type="match status" value="1"/>
</dbReference>
<evidence type="ECO:0000256" key="2">
    <source>
        <dbReference type="ARBA" id="ARBA00023002"/>
    </source>
</evidence>
<dbReference type="InterPro" id="IPR001303">
    <property type="entry name" value="Aldolase_II/adducin_N"/>
</dbReference>
<dbReference type="Proteomes" id="UP000309133">
    <property type="component" value="Unassembled WGS sequence"/>
</dbReference>
<evidence type="ECO:0000313" key="5">
    <source>
        <dbReference type="EMBL" id="THG29403.1"/>
    </source>
</evidence>
<feature type="domain" description="Class II aldolase/adducin N-terminal" evidence="4">
    <location>
        <begin position="8"/>
        <end position="210"/>
    </location>
</feature>
<keyword evidence="2" id="KW-0560">Oxidoreductase</keyword>
<dbReference type="RefSeq" id="WP_136427733.1">
    <property type="nucleotide sequence ID" value="NZ_SSSM01000005.1"/>
</dbReference>
<evidence type="ECO:0000313" key="6">
    <source>
        <dbReference type="Proteomes" id="UP000309133"/>
    </source>
</evidence>
<sequence length="678" mass="71265">MTNPAAAALIARSNRLGADPRNTNYAGGNTSAKGTETDPVTGEDVELMWVKGSGGDLGTLTEAGLAVLRVDRLRALAGVYPGLEREDEMVPAFDYTLHGKGGAAPSIDTAMHGLVDAAHVDHLHPDSGIAIATAADGEELTAKIFGEKVVWVPWRRPGFQLGLDIAAIKEANPSAIGCILGGHGITAWGDTSDETEANSLWIIDTAARYIEANGRPTPFGPALDGFGALPEDERRARAAALAPTIRALVSTDRPQVGSFTDDAVVLDFLASAEHPRLAALGTSCPDHFLRTKVKPMVLDLPPTASVEEQLARLGELHEQYRVDYQAYYDAYATADSPAIRGADPAIVLIPGVGMFSYGTNKQTARVAGEFYINAINVMRGAESLSTYAPISDLEKFRIEYWALEEAKLSRLPKPKPLATRIALVTGAASGIGKAIATRLAAEGACVVIADLDLARAQEAAAEIGGTDVAVGVQANVTDEDQVQAAVDAAVLAFGGLDIVVNNAGLSLSKSLLETTVADWDLQHNVMAKGSFLVSRAAARVLIDQKLGGDVIYISSKNSVFAGPNNIAYSATKADQAHQVRLLAAELGEHGVKVNGINPDGVVRGSGIFAGGWGAKRAAVYGVPEEELGKYYAQRTLLKREVLPENVANAVFVLCSSDLSHTTGLHIPVDAGVAAAFLR</sequence>
<dbReference type="InterPro" id="IPR036409">
    <property type="entry name" value="Aldolase_II/adducin_N_sf"/>
</dbReference>
<feature type="compositionally biased region" description="Polar residues" evidence="3">
    <location>
        <begin position="21"/>
        <end position="34"/>
    </location>
</feature>
<evidence type="ECO:0000256" key="3">
    <source>
        <dbReference type="SAM" id="MobiDB-lite"/>
    </source>
</evidence>
<dbReference type="GO" id="GO:0016491">
    <property type="term" value="F:oxidoreductase activity"/>
    <property type="evidence" value="ECO:0007669"/>
    <property type="project" value="UniProtKB-KW"/>
</dbReference>
<protein>
    <submittedName>
        <fullName evidence="5">Bifunctional aldolase/short-chain dehydrogenase</fullName>
    </submittedName>
</protein>
<dbReference type="Pfam" id="PF13561">
    <property type="entry name" value="adh_short_C2"/>
    <property type="match status" value="1"/>
</dbReference>
<dbReference type="EMBL" id="SSSM01000005">
    <property type="protein sequence ID" value="THG29403.1"/>
    <property type="molecule type" value="Genomic_DNA"/>
</dbReference>
<dbReference type="SMART" id="SM01007">
    <property type="entry name" value="Aldolase_II"/>
    <property type="match status" value="1"/>
</dbReference>
<dbReference type="AlphaFoldDB" id="A0A4S4FGP6"/>
<dbReference type="NCBIfam" id="NF006189">
    <property type="entry name" value="PRK08324.1-3"/>
    <property type="match status" value="1"/>
</dbReference>
<organism evidence="5 6">
    <name type="scientific">Naasia lichenicola</name>
    <dbReference type="NCBI Taxonomy" id="2565933"/>
    <lineage>
        <taxon>Bacteria</taxon>
        <taxon>Bacillati</taxon>
        <taxon>Actinomycetota</taxon>
        <taxon>Actinomycetes</taxon>
        <taxon>Micrococcales</taxon>
        <taxon>Microbacteriaceae</taxon>
        <taxon>Naasia</taxon>
    </lineage>
</organism>
<dbReference type="FunFam" id="3.40.50.720:FF:000084">
    <property type="entry name" value="Short-chain dehydrogenase reductase"/>
    <property type="match status" value="1"/>
</dbReference>
<keyword evidence="6" id="KW-1185">Reference proteome</keyword>
<dbReference type="NCBIfam" id="NF006188">
    <property type="entry name" value="PRK08324.1-1"/>
    <property type="match status" value="1"/>
</dbReference>
<comment type="caution">
    <text evidence="5">The sequence shown here is derived from an EMBL/GenBank/DDBJ whole genome shotgun (WGS) entry which is preliminary data.</text>
</comment>
<dbReference type="SUPFAM" id="SSF53639">
    <property type="entry name" value="AraD/HMP-PK domain-like"/>
    <property type="match status" value="1"/>
</dbReference>
<dbReference type="NCBIfam" id="TIGR02632">
    <property type="entry name" value="RhaD_aldol-ADH"/>
    <property type="match status" value="1"/>
</dbReference>
<gene>
    <name evidence="5" type="ORF">E6C64_11880</name>
</gene>
<comment type="similarity">
    <text evidence="1">Belongs to the short-chain dehydrogenases/reductases (SDR) family.</text>
</comment>
<dbReference type="PRINTS" id="PR00080">
    <property type="entry name" value="SDRFAMILY"/>
</dbReference>
<dbReference type="InterPro" id="IPR002347">
    <property type="entry name" value="SDR_fam"/>
</dbReference>
<dbReference type="OrthoDB" id="9774430at2"/>
<dbReference type="Gene3D" id="3.40.50.720">
    <property type="entry name" value="NAD(P)-binding Rossmann-like Domain"/>
    <property type="match status" value="1"/>
</dbReference>
<accession>A0A4S4FGP6</accession>
<dbReference type="InterPro" id="IPR036291">
    <property type="entry name" value="NAD(P)-bd_dom_sf"/>
</dbReference>
<dbReference type="PRINTS" id="PR00081">
    <property type="entry name" value="GDHRDH"/>
</dbReference>
<dbReference type="SUPFAM" id="SSF51735">
    <property type="entry name" value="NAD(P)-binding Rossmann-fold domains"/>
    <property type="match status" value="1"/>
</dbReference>
<feature type="region of interest" description="Disordered" evidence="3">
    <location>
        <begin position="18"/>
        <end position="39"/>
    </location>
</feature>
<reference evidence="5 6" key="1">
    <citation type="submission" date="2019-04" db="EMBL/GenBank/DDBJ databases">
        <authorList>
            <person name="Jiang L."/>
        </authorList>
    </citation>
    <scope>NUCLEOTIDE SEQUENCE [LARGE SCALE GENOMIC DNA]</scope>
    <source>
        <strain evidence="5 6">YIM 131853</strain>
    </source>
</reference>
<evidence type="ECO:0000256" key="1">
    <source>
        <dbReference type="ARBA" id="ARBA00006484"/>
    </source>
</evidence>
<dbReference type="InterPro" id="IPR013454">
    <property type="entry name" value="Bifunc_RhaD/ADH"/>
</dbReference>
<dbReference type="Gene3D" id="3.40.225.10">
    <property type="entry name" value="Class II aldolase/adducin N-terminal domain"/>
    <property type="match status" value="1"/>
</dbReference>
<dbReference type="PANTHER" id="PTHR43669:SF8">
    <property type="entry name" value="SHORT-CHAIN TYPE DEHYDROGENASE_REDUCTASE-RELATED"/>
    <property type="match status" value="1"/>
</dbReference>
<name>A0A4S4FGP6_9MICO</name>
<evidence type="ECO:0000259" key="4">
    <source>
        <dbReference type="SMART" id="SM01007"/>
    </source>
</evidence>
<dbReference type="Pfam" id="PF00596">
    <property type="entry name" value="Aldolase_II"/>
    <property type="match status" value="1"/>
</dbReference>